<dbReference type="SUPFAM" id="SSF48371">
    <property type="entry name" value="ARM repeat"/>
    <property type="match status" value="1"/>
</dbReference>
<comment type="caution">
    <text evidence="2">The sequence shown here is derived from an EMBL/GenBank/DDBJ whole genome shotgun (WGS) entry which is preliminary data.</text>
</comment>
<dbReference type="PANTHER" id="PTHR12697:SF5">
    <property type="entry name" value="DEOXYHYPUSINE HYDROXYLASE"/>
    <property type="match status" value="1"/>
</dbReference>
<dbReference type="EMBL" id="WBUI01000019">
    <property type="protein sequence ID" value="KAB2930575.1"/>
    <property type="molecule type" value="Genomic_DNA"/>
</dbReference>
<feature type="transmembrane region" description="Helical" evidence="1">
    <location>
        <begin position="21"/>
        <end position="42"/>
    </location>
</feature>
<keyword evidence="1" id="KW-0812">Transmembrane</keyword>
<name>A0A833LX97_9LEPT</name>
<keyword evidence="1" id="KW-0472">Membrane</keyword>
<dbReference type="InterPro" id="IPR016024">
    <property type="entry name" value="ARM-type_fold"/>
</dbReference>
<protein>
    <submittedName>
        <fullName evidence="2">HEAT repeat domain-containing protein</fullName>
    </submittedName>
</protein>
<dbReference type="GO" id="GO:0016491">
    <property type="term" value="F:oxidoreductase activity"/>
    <property type="evidence" value="ECO:0007669"/>
    <property type="project" value="TreeGrafter"/>
</dbReference>
<gene>
    <name evidence="2" type="ORF">F9K24_16155</name>
</gene>
<evidence type="ECO:0000313" key="2">
    <source>
        <dbReference type="EMBL" id="KAB2930575.1"/>
    </source>
</evidence>
<dbReference type="Proteomes" id="UP000460298">
    <property type="component" value="Unassembled WGS sequence"/>
</dbReference>
<accession>A0A833LX97</accession>
<evidence type="ECO:0000256" key="1">
    <source>
        <dbReference type="SAM" id="Phobius"/>
    </source>
</evidence>
<dbReference type="Pfam" id="PF13646">
    <property type="entry name" value="HEAT_2"/>
    <property type="match status" value="3"/>
</dbReference>
<sequence length="547" mass="59579">MEERTRRIQTYRRGDSEVKRSALAPSLRSLFFSFLFFGGLIACGPPAPDHLPVEKEEPLRSTEELRADLKSDDWQKRSEAVLDIQKQGERAFEADLLRLLESDASPAVRQIAALTLADWQSRKAVPIIVRLLSRPEIAPGVTVDATFMLDALYRMPDASGAAAAAAYLLDNDLNRRLYAVRALEAMQSGGAIVLSMAQRNTDPEKARALVMALGKLAYRPAESYLKGQLKSPAQTTQAAAILALGRVKSVSSVPELVRILDSDFVKGRENAKEALLDIAMPDTASHVLPLLRSSREETRYFAAEIAGRLPGRETGEKLLKMFQENDRLTSAPAATALGYMKYEPARPAIEARLVDRNAAEREALARSLGWIGSRASIQPLIQVLRESDGDGRYGAAWSLGILEAEEALPDLEKAANSGDSRLASLAIEAIGSIASPSSLPLLVSRARDPGVQVFAIDAIGRIPGDQAVQELQELATGGNEKTAALAVQALSGRKEPAAVDALIATLRKTSTESPLAGQIYAGLHRQTGQRYTTKNQWLQWDEIRKRK</sequence>
<dbReference type="InterPro" id="IPR011030">
    <property type="entry name" value="Lipovitellin_superhlx_dom"/>
</dbReference>
<reference evidence="2 3" key="1">
    <citation type="submission" date="2019-10" db="EMBL/GenBank/DDBJ databases">
        <title>Extracellular Electron Transfer in a Candidatus Methanoperedens spp. Enrichment Culture.</title>
        <authorList>
            <person name="Berger S."/>
            <person name="Rangel Shaw D."/>
            <person name="Berben T."/>
            <person name="In 'T Zandt M."/>
            <person name="Frank J."/>
            <person name="Reimann J."/>
            <person name="Jetten M.S.M."/>
            <person name="Welte C.U."/>
        </authorList>
    </citation>
    <scope>NUCLEOTIDE SEQUENCE [LARGE SCALE GENOMIC DNA]</scope>
    <source>
        <strain evidence="2">SB12</strain>
    </source>
</reference>
<dbReference type="Gene3D" id="1.25.10.10">
    <property type="entry name" value="Leucine-rich Repeat Variant"/>
    <property type="match status" value="3"/>
</dbReference>
<keyword evidence="1" id="KW-1133">Transmembrane helix</keyword>
<dbReference type="SUPFAM" id="SSF48431">
    <property type="entry name" value="Lipovitellin-phosvitin complex, superhelical domain"/>
    <property type="match status" value="1"/>
</dbReference>
<dbReference type="InterPro" id="IPR011989">
    <property type="entry name" value="ARM-like"/>
</dbReference>
<dbReference type="PANTHER" id="PTHR12697">
    <property type="entry name" value="PBS LYASE HEAT-LIKE PROTEIN"/>
    <property type="match status" value="1"/>
</dbReference>
<dbReference type="SMART" id="SM00567">
    <property type="entry name" value="EZ_HEAT"/>
    <property type="match status" value="9"/>
</dbReference>
<evidence type="ECO:0000313" key="3">
    <source>
        <dbReference type="Proteomes" id="UP000460298"/>
    </source>
</evidence>
<dbReference type="AlphaFoldDB" id="A0A833LX97"/>
<organism evidence="2 3">
    <name type="scientific">Leptonema illini</name>
    <dbReference type="NCBI Taxonomy" id="183"/>
    <lineage>
        <taxon>Bacteria</taxon>
        <taxon>Pseudomonadati</taxon>
        <taxon>Spirochaetota</taxon>
        <taxon>Spirochaetia</taxon>
        <taxon>Leptospirales</taxon>
        <taxon>Leptospiraceae</taxon>
        <taxon>Leptonema</taxon>
    </lineage>
</organism>
<dbReference type="InterPro" id="IPR004155">
    <property type="entry name" value="PBS_lyase_HEAT"/>
</dbReference>
<proteinExistence type="predicted"/>